<dbReference type="Proteomes" id="UP000000311">
    <property type="component" value="Unassembled WGS sequence"/>
</dbReference>
<reference evidence="2 3" key="1">
    <citation type="journal article" date="2010" name="Science">
        <title>Genomic comparison of the ants Camponotus floridanus and Harpegnathos saltator.</title>
        <authorList>
            <person name="Bonasio R."/>
            <person name="Zhang G."/>
            <person name="Ye C."/>
            <person name="Mutti N.S."/>
            <person name="Fang X."/>
            <person name="Qin N."/>
            <person name="Donahue G."/>
            <person name="Yang P."/>
            <person name="Li Q."/>
            <person name="Li C."/>
            <person name="Zhang P."/>
            <person name="Huang Z."/>
            <person name="Berger S.L."/>
            <person name="Reinberg D."/>
            <person name="Wang J."/>
            <person name="Liebig J."/>
        </authorList>
    </citation>
    <scope>NUCLEOTIDE SEQUENCE [LARGE SCALE GENOMIC DNA]</scope>
    <source>
        <strain evidence="3">C129</strain>
    </source>
</reference>
<proteinExistence type="predicted"/>
<accession>E2ASY5</accession>
<evidence type="ECO:0000256" key="1">
    <source>
        <dbReference type="SAM" id="MobiDB-lite"/>
    </source>
</evidence>
<sequence>MSINNEQQDSATDASTRKRMRATTPGPSAESITLQTAMREMVTYPIGEGAPVKFKVIVQIKVGQFSVELPVFVADISEDCLLGADFLKAVKLENVFRPFFGESLKETLTSRDTTLIQSVSEVWEYLDIFCFTWFIWFMSLYKFAIFYAKPGISRLLSGVSSFLTSVLVEIFLNPLGVSGFPVSVPVEVFLIHRVSLQFPESVRDYMSPDSPGISGFLYLSESRCFSAQQDVFGVSEPS</sequence>
<evidence type="ECO:0000313" key="3">
    <source>
        <dbReference type="Proteomes" id="UP000000311"/>
    </source>
</evidence>
<feature type="region of interest" description="Disordered" evidence="1">
    <location>
        <begin position="1"/>
        <end position="30"/>
    </location>
</feature>
<organism evidence="3">
    <name type="scientific">Camponotus floridanus</name>
    <name type="common">Florida carpenter ant</name>
    <dbReference type="NCBI Taxonomy" id="104421"/>
    <lineage>
        <taxon>Eukaryota</taxon>
        <taxon>Metazoa</taxon>
        <taxon>Ecdysozoa</taxon>
        <taxon>Arthropoda</taxon>
        <taxon>Hexapoda</taxon>
        <taxon>Insecta</taxon>
        <taxon>Pterygota</taxon>
        <taxon>Neoptera</taxon>
        <taxon>Endopterygota</taxon>
        <taxon>Hymenoptera</taxon>
        <taxon>Apocrita</taxon>
        <taxon>Aculeata</taxon>
        <taxon>Formicoidea</taxon>
        <taxon>Formicidae</taxon>
        <taxon>Formicinae</taxon>
        <taxon>Camponotus</taxon>
    </lineage>
</organism>
<dbReference type="InParanoid" id="E2ASY5"/>
<keyword evidence="3" id="KW-1185">Reference proteome</keyword>
<protein>
    <submittedName>
        <fullName evidence="2">Uncharacterized protein</fullName>
    </submittedName>
</protein>
<evidence type="ECO:0000313" key="2">
    <source>
        <dbReference type="EMBL" id="EFN63452.1"/>
    </source>
</evidence>
<dbReference type="AlphaFoldDB" id="E2ASY5"/>
<feature type="compositionally biased region" description="Polar residues" evidence="1">
    <location>
        <begin position="1"/>
        <end position="14"/>
    </location>
</feature>
<name>E2ASY5_CAMFO</name>
<dbReference type="EMBL" id="GL442436">
    <property type="protein sequence ID" value="EFN63452.1"/>
    <property type="molecule type" value="Genomic_DNA"/>
</dbReference>
<gene>
    <name evidence="2" type="ORF">EAG_10648</name>
</gene>